<name>A0A193LKX0_9GAMM</name>
<evidence type="ECO:0000313" key="6">
    <source>
        <dbReference type="Proteomes" id="UP000092695"/>
    </source>
</evidence>
<dbReference type="InterPro" id="IPR002510">
    <property type="entry name" value="Metalloprtase-TldD/E_N"/>
</dbReference>
<feature type="domain" description="Metalloprotease TldD/E central" evidence="4">
    <location>
        <begin position="127"/>
        <end position="232"/>
    </location>
</feature>
<dbReference type="STRING" id="1548547.BA177_12905"/>
<dbReference type="Pfam" id="PF19289">
    <property type="entry name" value="PmbA_TldD_3rd"/>
    <property type="match status" value="1"/>
</dbReference>
<dbReference type="PANTHER" id="PTHR43421:SF1">
    <property type="entry name" value="METALLOPROTEASE PMBA"/>
    <property type="match status" value="1"/>
</dbReference>
<dbReference type="InterPro" id="IPR047657">
    <property type="entry name" value="PmbA"/>
</dbReference>
<reference evidence="5 6" key="1">
    <citation type="submission" date="2016-06" db="EMBL/GenBank/DDBJ databases">
        <title>Complete genome sequence of a deep-branching marine Gamma Proteobacterium Woeseia oceani type strain XK5.</title>
        <authorList>
            <person name="Mu D."/>
            <person name="Du Z."/>
        </authorList>
    </citation>
    <scope>NUCLEOTIDE SEQUENCE [LARGE SCALE GENOMIC DNA]</scope>
    <source>
        <strain evidence="5 6">XK5</strain>
    </source>
</reference>
<dbReference type="RefSeq" id="WP_068619336.1">
    <property type="nucleotide sequence ID" value="NZ_CP016268.1"/>
</dbReference>
<gene>
    <name evidence="5" type="primary">pmbA</name>
    <name evidence="5" type="ORF">BA177_12905</name>
</gene>
<keyword evidence="5" id="KW-0378">Hydrolase</keyword>
<evidence type="ECO:0000313" key="5">
    <source>
        <dbReference type="EMBL" id="ANO53220.1"/>
    </source>
</evidence>
<dbReference type="NCBIfam" id="NF008268">
    <property type="entry name" value="PRK11040.1"/>
    <property type="match status" value="1"/>
</dbReference>
<proteinExistence type="inferred from homology"/>
<dbReference type="GO" id="GO:0005829">
    <property type="term" value="C:cytosol"/>
    <property type="evidence" value="ECO:0007669"/>
    <property type="project" value="TreeGrafter"/>
</dbReference>
<dbReference type="EMBL" id="CP016268">
    <property type="protein sequence ID" value="ANO53220.1"/>
    <property type="molecule type" value="Genomic_DNA"/>
</dbReference>
<dbReference type="GO" id="GO:0006508">
    <property type="term" value="P:proteolysis"/>
    <property type="evidence" value="ECO:0007669"/>
    <property type="project" value="UniProtKB-KW"/>
</dbReference>
<evidence type="ECO:0000259" key="3">
    <source>
        <dbReference type="Pfam" id="PF19289"/>
    </source>
</evidence>
<evidence type="ECO:0000259" key="2">
    <source>
        <dbReference type="Pfam" id="PF01523"/>
    </source>
</evidence>
<keyword evidence="5" id="KW-0645">Protease</keyword>
<dbReference type="InterPro" id="IPR045569">
    <property type="entry name" value="Metalloprtase-TldD/E_C"/>
</dbReference>
<feature type="domain" description="Metalloprotease TldD/E N-terminal" evidence="2">
    <location>
        <begin position="34"/>
        <end position="96"/>
    </location>
</feature>
<dbReference type="SUPFAM" id="SSF111283">
    <property type="entry name" value="Putative modulator of DNA gyrase, PmbA/TldD"/>
    <property type="match status" value="1"/>
</dbReference>
<comment type="similarity">
    <text evidence="1">Belongs to the peptidase U62 family.</text>
</comment>
<dbReference type="GO" id="GO:0008237">
    <property type="term" value="F:metallopeptidase activity"/>
    <property type="evidence" value="ECO:0007669"/>
    <property type="project" value="UniProtKB-KW"/>
</dbReference>
<evidence type="ECO:0000256" key="1">
    <source>
        <dbReference type="ARBA" id="ARBA00005836"/>
    </source>
</evidence>
<dbReference type="Pfam" id="PF19290">
    <property type="entry name" value="PmbA_TldD_2nd"/>
    <property type="match status" value="1"/>
</dbReference>
<protein>
    <submittedName>
        <fullName evidence="5">Metalloprotease PmbA</fullName>
    </submittedName>
</protein>
<dbReference type="InterPro" id="IPR035068">
    <property type="entry name" value="TldD/PmbA_N"/>
</dbReference>
<dbReference type="InterPro" id="IPR036059">
    <property type="entry name" value="TldD/PmbA_sf"/>
</dbReference>
<sequence length="448" mass="47233">MSETIERIAPDAANLEQVVSILLDEARRRGVDQAEAAASHDVGLSVTARLGDVENLEYTNDRGVGVTVYMNSCKGSASTSDFSEGALREAVAKACSFASCTAPDKHSGLADAHLMADNPADLKLMYPWDINADEAIRIAIECETAARDYDPRIVNSEGATVGSSNGARAYGNTHGFLASVRKTSHSLSCVVVGKENGDMQRDYWFSSARDAAALEAPAAVGTVAAQRTVGRLGARKIATTRAPVLFAPELARGFIGHAIGAISGGAQYRQASFLLNASGDKIFPEFMQIQERPHIEGALASAAFDAEGVATRDRDIVADGVLQGYVLSSYSARRLGLETTANAGGVHNLLVPGNAGGQAELIKSMQRGLLVTELIGQGVNNVTGDYSRGAVGYWVENGEIVHPVHEVTIAGNLRDLYQRILAIGNDQDLRGGIRCGSVLVDDMTIAGA</sequence>
<evidence type="ECO:0000259" key="4">
    <source>
        <dbReference type="Pfam" id="PF19290"/>
    </source>
</evidence>
<dbReference type="AlphaFoldDB" id="A0A193LKX0"/>
<organism evidence="5 6">
    <name type="scientific">Woeseia oceani</name>
    <dbReference type="NCBI Taxonomy" id="1548547"/>
    <lineage>
        <taxon>Bacteria</taxon>
        <taxon>Pseudomonadati</taxon>
        <taxon>Pseudomonadota</taxon>
        <taxon>Gammaproteobacteria</taxon>
        <taxon>Woeseiales</taxon>
        <taxon>Woeseiaceae</taxon>
        <taxon>Woeseia</taxon>
    </lineage>
</organism>
<dbReference type="PANTHER" id="PTHR43421">
    <property type="entry name" value="METALLOPROTEASE PMBA"/>
    <property type="match status" value="1"/>
</dbReference>
<dbReference type="Proteomes" id="UP000092695">
    <property type="component" value="Chromosome"/>
</dbReference>
<dbReference type="Gene3D" id="3.30.2290.10">
    <property type="entry name" value="PmbA/TldD superfamily"/>
    <property type="match status" value="1"/>
</dbReference>
<feature type="domain" description="Metalloprotease TldD/E C-terminal" evidence="3">
    <location>
        <begin position="240"/>
        <end position="447"/>
    </location>
</feature>
<accession>A0A193LKX0</accession>
<keyword evidence="6" id="KW-1185">Reference proteome</keyword>
<dbReference type="KEGG" id="woc:BA177_12905"/>
<dbReference type="Pfam" id="PF01523">
    <property type="entry name" value="PmbA_TldD_1st"/>
    <property type="match status" value="1"/>
</dbReference>
<dbReference type="InterPro" id="IPR045570">
    <property type="entry name" value="Metalloprtase-TldD/E_cen_dom"/>
</dbReference>
<dbReference type="OrthoDB" id="9803618at2"/>
<keyword evidence="5" id="KW-0482">Metalloprotease</keyword>